<gene>
    <name evidence="2" type="ORF">CEURO_LOCUS16593</name>
</gene>
<evidence type="ECO:0000313" key="3">
    <source>
        <dbReference type="Proteomes" id="UP001152484"/>
    </source>
</evidence>
<comment type="caution">
    <text evidence="2">The sequence shown here is derived from an EMBL/GenBank/DDBJ whole genome shotgun (WGS) entry which is preliminary data.</text>
</comment>
<sequence>MLLSYAVHRPHNVWESCSEVMIEDYMYHLSTCSNHANREHNIENSKNKRRSDVEKILPRNGKSLANFEGMPKPDTTYVSYDENALMNEEMEYDREDLARQLSHLIDQLRDDQK</sequence>
<dbReference type="AlphaFoldDB" id="A0A9P1EG56"/>
<dbReference type="OrthoDB" id="10498420at2759"/>
<dbReference type="Proteomes" id="UP001152484">
    <property type="component" value="Unassembled WGS sequence"/>
</dbReference>
<reference evidence="2" key="1">
    <citation type="submission" date="2022-07" db="EMBL/GenBank/DDBJ databases">
        <authorList>
            <person name="Macas J."/>
            <person name="Novak P."/>
            <person name="Neumann P."/>
        </authorList>
    </citation>
    <scope>NUCLEOTIDE SEQUENCE</scope>
</reference>
<feature type="compositionally biased region" description="Basic and acidic residues" evidence="1">
    <location>
        <begin position="39"/>
        <end position="57"/>
    </location>
</feature>
<name>A0A9P1EG56_CUSEU</name>
<proteinExistence type="predicted"/>
<organism evidence="2 3">
    <name type="scientific">Cuscuta europaea</name>
    <name type="common">European dodder</name>
    <dbReference type="NCBI Taxonomy" id="41803"/>
    <lineage>
        <taxon>Eukaryota</taxon>
        <taxon>Viridiplantae</taxon>
        <taxon>Streptophyta</taxon>
        <taxon>Embryophyta</taxon>
        <taxon>Tracheophyta</taxon>
        <taxon>Spermatophyta</taxon>
        <taxon>Magnoliopsida</taxon>
        <taxon>eudicotyledons</taxon>
        <taxon>Gunneridae</taxon>
        <taxon>Pentapetalae</taxon>
        <taxon>asterids</taxon>
        <taxon>lamiids</taxon>
        <taxon>Solanales</taxon>
        <taxon>Convolvulaceae</taxon>
        <taxon>Cuscuteae</taxon>
        <taxon>Cuscuta</taxon>
        <taxon>Cuscuta subgen. Cuscuta</taxon>
    </lineage>
</organism>
<dbReference type="EMBL" id="CAMAPE010000046">
    <property type="protein sequence ID" value="CAH9104565.1"/>
    <property type="molecule type" value="Genomic_DNA"/>
</dbReference>
<protein>
    <submittedName>
        <fullName evidence="2">Uncharacterized protein</fullName>
    </submittedName>
</protein>
<evidence type="ECO:0000313" key="2">
    <source>
        <dbReference type="EMBL" id="CAH9104565.1"/>
    </source>
</evidence>
<accession>A0A9P1EG56</accession>
<keyword evidence="3" id="KW-1185">Reference proteome</keyword>
<feature type="region of interest" description="Disordered" evidence="1">
    <location>
        <begin position="39"/>
        <end position="72"/>
    </location>
</feature>
<feature type="non-terminal residue" evidence="2">
    <location>
        <position position="113"/>
    </location>
</feature>
<evidence type="ECO:0000256" key="1">
    <source>
        <dbReference type="SAM" id="MobiDB-lite"/>
    </source>
</evidence>